<dbReference type="GO" id="GO:0016491">
    <property type="term" value="F:oxidoreductase activity"/>
    <property type="evidence" value="ECO:0007669"/>
    <property type="project" value="UniProtKB-KW"/>
</dbReference>
<dbReference type="GeneID" id="97669480"/>
<keyword evidence="9" id="KW-0560">Oxidoreductase</keyword>
<dbReference type="STRING" id="311410.LA5095_05858"/>
<evidence type="ECO:0000313" key="10">
    <source>
        <dbReference type="Proteomes" id="UP000049983"/>
    </source>
</evidence>
<dbReference type="InterPro" id="IPR020578">
    <property type="entry name" value="Aminotrans_V_PyrdxlP_BS"/>
</dbReference>
<keyword evidence="10" id="KW-1185">Reference proteome</keyword>
<reference evidence="10" key="1">
    <citation type="submission" date="2015-07" db="EMBL/GenBank/DDBJ databases">
        <authorList>
            <person name="Rodrigo-Torres Lidia"/>
            <person name="Arahal R.David."/>
        </authorList>
    </citation>
    <scope>NUCLEOTIDE SEQUENCE [LARGE SCALE GENOMIC DNA]</scope>
    <source>
        <strain evidence="10">CECT 5096</strain>
    </source>
</reference>
<protein>
    <submittedName>
        <fullName evidence="9">Soluble hydrogenase 42 kDa subunit</fullName>
        <ecNumber evidence="9">1.12.-.-</ecNumber>
    </submittedName>
</protein>
<dbReference type="FunFam" id="3.90.1150.10:FF:000204">
    <property type="entry name" value="Hypothetical aminotransferase"/>
    <property type="match status" value="1"/>
</dbReference>
<evidence type="ECO:0000256" key="6">
    <source>
        <dbReference type="RuleBase" id="RU004075"/>
    </source>
</evidence>
<dbReference type="PANTHER" id="PTHR21152">
    <property type="entry name" value="AMINOTRANSFERASE CLASS V"/>
    <property type="match status" value="1"/>
</dbReference>
<comment type="similarity">
    <text evidence="2 6">Belongs to the class-V pyridoxal-phosphate-dependent aminotransferase family.</text>
</comment>
<dbReference type="PIRSF" id="PIRSF000524">
    <property type="entry name" value="SPT"/>
    <property type="match status" value="1"/>
</dbReference>
<dbReference type="GO" id="GO:0019265">
    <property type="term" value="P:glycine biosynthetic process, by transamination of glyoxylate"/>
    <property type="evidence" value="ECO:0007669"/>
    <property type="project" value="TreeGrafter"/>
</dbReference>
<evidence type="ECO:0000256" key="7">
    <source>
        <dbReference type="RuleBase" id="RU004504"/>
    </source>
</evidence>
<accession>A0A0M6ZLJ8</accession>
<dbReference type="GO" id="GO:0004760">
    <property type="term" value="F:L-serine-pyruvate transaminase activity"/>
    <property type="evidence" value="ECO:0007669"/>
    <property type="project" value="TreeGrafter"/>
</dbReference>
<dbReference type="InterPro" id="IPR024169">
    <property type="entry name" value="SP_NH2Trfase/AEP_transaminase"/>
</dbReference>
<keyword evidence="3 5" id="KW-0663">Pyridoxal phosphate</keyword>
<comment type="cofactor">
    <cofactor evidence="1 5 7">
        <name>pyridoxal 5'-phosphate</name>
        <dbReference type="ChEBI" id="CHEBI:597326"/>
    </cofactor>
</comment>
<evidence type="ECO:0000259" key="8">
    <source>
        <dbReference type="Pfam" id="PF00266"/>
    </source>
</evidence>
<dbReference type="Gene3D" id="3.40.640.10">
    <property type="entry name" value="Type I PLP-dependent aspartate aminotransferase-like (Major domain)"/>
    <property type="match status" value="1"/>
</dbReference>
<dbReference type="PANTHER" id="PTHR21152:SF40">
    <property type="entry name" value="ALANINE--GLYOXYLATE AMINOTRANSFERASE"/>
    <property type="match status" value="1"/>
</dbReference>
<dbReference type="InterPro" id="IPR000192">
    <property type="entry name" value="Aminotrans_V_dom"/>
</dbReference>
<feature type="modified residue" description="N6-(pyridoxal phosphate)lysine" evidence="5">
    <location>
        <position position="198"/>
    </location>
</feature>
<dbReference type="PROSITE" id="PS00595">
    <property type="entry name" value="AA_TRANSFER_CLASS_5"/>
    <property type="match status" value="1"/>
</dbReference>
<dbReference type="GO" id="GO:0008453">
    <property type="term" value="F:alanine-glyoxylate transaminase activity"/>
    <property type="evidence" value="ECO:0007669"/>
    <property type="project" value="TreeGrafter"/>
</dbReference>
<dbReference type="InterPro" id="IPR015422">
    <property type="entry name" value="PyrdxlP-dep_Trfase_small"/>
</dbReference>
<dbReference type="Proteomes" id="UP000049983">
    <property type="component" value="Unassembled WGS sequence"/>
</dbReference>
<dbReference type="FunFam" id="3.40.640.10:FF:000054">
    <property type="entry name" value="Serine--glyoxylate aminotransferase"/>
    <property type="match status" value="1"/>
</dbReference>
<dbReference type="Gene3D" id="3.90.1150.10">
    <property type="entry name" value="Aspartate Aminotransferase, domain 1"/>
    <property type="match status" value="1"/>
</dbReference>
<organism evidence="9 10">
    <name type="scientific">Roseibium album</name>
    <dbReference type="NCBI Taxonomy" id="311410"/>
    <lineage>
        <taxon>Bacteria</taxon>
        <taxon>Pseudomonadati</taxon>
        <taxon>Pseudomonadota</taxon>
        <taxon>Alphaproteobacteria</taxon>
        <taxon>Hyphomicrobiales</taxon>
        <taxon>Stappiaceae</taxon>
        <taxon>Roseibium</taxon>
    </lineage>
</organism>
<evidence type="ECO:0000256" key="1">
    <source>
        <dbReference type="ARBA" id="ARBA00001933"/>
    </source>
</evidence>
<gene>
    <name evidence="9" type="ORF">LA5096_02084</name>
</gene>
<proteinExistence type="inferred from homology"/>
<evidence type="ECO:0000256" key="3">
    <source>
        <dbReference type="ARBA" id="ARBA00022898"/>
    </source>
</evidence>
<dbReference type="EC" id="1.12.-.-" evidence="9"/>
<name>A0A0M6ZLJ8_9HYPH</name>
<dbReference type="InterPro" id="IPR015424">
    <property type="entry name" value="PyrdxlP-dep_Trfase"/>
</dbReference>
<evidence type="ECO:0000313" key="9">
    <source>
        <dbReference type="EMBL" id="CTQ69290.1"/>
    </source>
</evidence>
<sequence>MSLRHGKEFLMIPGPTNVPEEVLRAMHRPAVDIYEGPLLETTDYCLTSLKQLFRTQGRTYIYAANGHGAWDAALCNTLNRGDKILVLESGRFALGWGEAAEITGLTVEILPGSWKAGVDPARLEDRLKQDTAHEIAAILVVQVDTASGVWNDIEALRKAIDAAGHPALFMVDTIASLGCMPFEMDAWGVDVALTGSQKGLMCPPGLSFVAASPKADKAHENANLRTNYTDWTFRQGPEHYQKYCGTPPEHLLYAFQKALELLFGEGVENAWNRHALLSEATRRAVAEWSREGALDFNISEPHARSNSVTVVRLDSAHATALRTFTKEICGVTIGGTIGEISGEGIRIAHMGHVNAVMLLGTLSAIELGLETLKIPYGKGGVQAAISYLSEAI</sequence>
<evidence type="ECO:0000256" key="4">
    <source>
        <dbReference type="PIRSR" id="PIRSR000524-1"/>
    </source>
</evidence>
<dbReference type="SUPFAM" id="SSF53383">
    <property type="entry name" value="PLP-dependent transferases"/>
    <property type="match status" value="1"/>
</dbReference>
<dbReference type="Pfam" id="PF00266">
    <property type="entry name" value="Aminotran_5"/>
    <property type="match status" value="1"/>
</dbReference>
<dbReference type="OrthoDB" id="389074at2"/>
<dbReference type="EMBL" id="CXWC01000006">
    <property type="protein sequence ID" value="CTQ69290.1"/>
    <property type="molecule type" value="Genomic_DNA"/>
</dbReference>
<dbReference type="AlphaFoldDB" id="A0A0M6ZLJ8"/>
<dbReference type="InterPro" id="IPR015421">
    <property type="entry name" value="PyrdxlP-dep_Trfase_major"/>
</dbReference>
<evidence type="ECO:0000256" key="2">
    <source>
        <dbReference type="ARBA" id="ARBA00009236"/>
    </source>
</evidence>
<dbReference type="RefSeq" id="WP_055391498.1">
    <property type="nucleotide sequence ID" value="NZ_CXWA01000015.1"/>
</dbReference>
<feature type="domain" description="Aminotransferase class V" evidence="8">
    <location>
        <begin position="73"/>
        <end position="333"/>
    </location>
</feature>
<evidence type="ECO:0000256" key="5">
    <source>
        <dbReference type="PIRSR" id="PIRSR000524-50"/>
    </source>
</evidence>
<feature type="binding site" evidence="4">
    <location>
        <position position="346"/>
    </location>
    <ligand>
        <name>substrate</name>
    </ligand>
</feature>